<comment type="similarity">
    <text evidence="2 5">Belongs to the glycosyl hydrolase 72 family.</text>
</comment>
<dbReference type="Gene3D" id="3.20.20.80">
    <property type="entry name" value="Glycosidases"/>
    <property type="match status" value="1"/>
</dbReference>
<feature type="chain" id="PRO_5015374318" description="1,3-beta-glucanosyltransferase" evidence="5">
    <location>
        <begin position="21"/>
        <end position="452"/>
    </location>
</feature>
<dbReference type="RefSeq" id="XP_024721694.1">
    <property type="nucleotide sequence ID" value="XM_024867498.1"/>
</dbReference>
<evidence type="ECO:0000313" key="8">
    <source>
        <dbReference type="Proteomes" id="UP000241818"/>
    </source>
</evidence>
<keyword evidence="8" id="KW-1185">Reference proteome</keyword>
<dbReference type="SUPFAM" id="SSF51445">
    <property type="entry name" value="(Trans)glycosidases"/>
    <property type="match status" value="1"/>
</dbReference>
<evidence type="ECO:0000256" key="5">
    <source>
        <dbReference type="RuleBase" id="RU361209"/>
    </source>
</evidence>
<sequence length="452" mass="48157">MVNVQSILAVASIAIAAVNAIPTITVKGAKFFAGGQQFFLKGVAYQGTPDDPLVDIKQCNLDATSMAAIGTNSIRVYHVNPYANHDGCMEIFSKHGIYVWLDLDTFNTSIQQTSPTWNADQFVSFTKVMDVFQAYDNLAGFWIGNEIINTIAGSPSAPYIKAAVADMKSYLAVKKYRQIPVGYSAADIAELRPALQNYLACGDDQKQSIDFFGLNSYEWCGQATYETSGYSNLQAMAQGYNIPIFFSETGCNVGGERTFADQAAIFGPNMVHTWSGSIVYEWVQEANNYGLVTYGNGKIYQGQAPVPIQPDYNNLMGQWKDIAPSGVAKAAYAPSHSAPACPASTAGRWLVNGNPPLPTLGSAIINAAAQNTPAPMAPALAAQTSVAPTSTASTSATAPFSLSTASHGTTMHTSTTSTAPTATKTNNSGGKLTVGVYERPLFALLLLYNVFV</sequence>
<reference evidence="7 8" key="1">
    <citation type="journal article" date="2018" name="New Phytol.">
        <title>Comparative genomics and transcriptomics depict ericoid mycorrhizal fungi as versatile saprotrophs and plant mutualists.</title>
        <authorList>
            <person name="Martino E."/>
            <person name="Morin E."/>
            <person name="Grelet G.A."/>
            <person name="Kuo A."/>
            <person name="Kohler A."/>
            <person name="Daghino S."/>
            <person name="Barry K.W."/>
            <person name="Cichocki N."/>
            <person name="Clum A."/>
            <person name="Dockter R.B."/>
            <person name="Hainaut M."/>
            <person name="Kuo R.C."/>
            <person name="LaButti K."/>
            <person name="Lindahl B.D."/>
            <person name="Lindquist E.A."/>
            <person name="Lipzen A."/>
            <person name="Khouja H.R."/>
            <person name="Magnuson J."/>
            <person name="Murat C."/>
            <person name="Ohm R.A."/>
            <person name="Singer S.W."/>
            <person name="Spatafora J.W."/>
            <person name="Wang M."/>
            <person name="Veneault-Fourrey C."/>
            <person name="Henrissat B."/>
            <person name="Grigoriev I.V."/>
            <person name="Martin F.M."/>
            <person name="Perotto S."/>
        </authorList>
    </citation>
    <scope>NUCLEOTIDE SEQUENCE [LARGE SCALE GENOMIC DNA]</scope>
    <source>
        <strain evidence="7 8">ATCC 22711</strain>
    </source>
</reference>
<proteinExistence type="inferred from homology"/>
<dbReference type="GO" id="GO:0098552">
    <property type="term" value="C:side of membrane"/>
    <property type="evidence" value="ECO:0007669"/>
    <property type="project" value="UniProtKB-KW"/>
</dbReference>
<dbReference type="InterPro" id="IPR017853">
    <property type="entry name" value="GH"/>
</dbReference>
<name>A0A2T3B456_AMORE</name>
<keyword evidence="5" id="KW-0808">Transferase</keyword>
<evidence type="ECO:0000256" key="3">
    <source>
        <dbReference type="ARBA" id="ARBA00022729"/>
    </source>
</evidence>
<keyword evidence="7" id="KW-0378">Hydrolase</keyword>
<dbReference type="Pfam" id="PF03198">
    <property type="entry name" value="Glyco_hydro_72"/>
    <property type="match status" value="1"/>
</dbReference>
<keyword evidence="5" id="KW-0449">Lipoprotein</keyword>
<dbReference type="EC" id="2.4.1.-" evidence="5"/>
<comment type="function">
    <text evidence="5">Splits internally a 1,3-beta-glucan molecule and transfers the newly generated reducing end (the donor) to the non-reducing end of another 1,3-beta-glucan molecule (the acceptor) forming a 1,3-beta linkage, resulting in the elongation of 1,3-beta-glucan chains in the cell wall.</text>
</comment>
<keyword evidence="4" id="KW-0325">Glycoprotein</keyword>
<accession>A0A2T3B456</accession>
<keyword evidence="3 5" id="KW-0732">Signal</keyword>
<evidence type="ECO:0000256" key="2">
    <source>
        <dbReference type="ARBA" id="ARBA00007528"/>
    </source>
</evidence>
<gene>
    <name evidence="7" type="ORF">M430DRAFT_41736</name>
</gene>
<organism evidence="7 8">
    <name type="scientific">Amorphotheca resinae ATCC 22711</name>
    <dbReference type="NCBI Taxonomy" id="857342"/>
    <lineage>
        <taxon>Eukaryota</taxon>
        <taxon>Fungi</taxon>
        <taxon>Dikarya</taxon>
        <taxon>Ascomycota</taxon>
        <taxon>Pezizomycotina</taxon>
        <taxon>Leotiomycetes</taxon>
        <taxon>Helotiales</taxon>
        <taxon>Amorphothecaceae</taxon>
        <taxon>Amorphotheca</taxon>
    </lineage>
</organism>
<dbReference type="AlphaFoldDB" id="A0A2T3B456"/>
<feature type="signal peptide" evidence="5">
    <location>
        <begin position="1"/>
        <end position="20"/>
    </location>
</feature>
<evidence type="ECO:0000256" key="1">
    <source>
        <dbReference type="ARBA" id="ARBA00004609"/>
    </source>
</evidence>
<dbReference type="GO" id="GO:0005886">
    <property type="term" value="C:plasma membrane"/>
    <property type="evidence" value="ECO:0007669"/>
    <property type="project" value="UniProtKB-SubCell"/>
</dbReference>
<evidence type="ECO:0000256" key="4">
    <source>
        <dbReference type="ARBA" id="ARBA00023180"/>
    </source>
</evidence>
<evidence type="ECO:0000256" key="6">
    <source>
        <dbReference type="SAM" id="MobiDB-lite"/>
    </source>
</evidence>
<dbReference type="PANTHER" id="PTHR31468">
    <property type="entry name" value="1,3-BETA-GLUCANOSYLTRANSFERASE GAS1"/>
    <property type="match status" value="1"/>
</dbReference>
<comment type="subcellular location">
    <subcellularLocation>
        <location evidence="1 5">Cell membrane</location>
        <topology evidence="1 5">Lipid-anchor</topology>
        <topology evidence="1 5">GPI-anchor</topology>
    </subcellularLocation>
</comment>
<keyword evidence="5" id="KW-0336">GPI-anchor</keyword>
<keyword evidence="5" id="KW-0472">Membrane</keyword>
<dbReference type="InParanoid" id="A0A2T3B456"/>
<dbReference type="PANTHER" id="PTHR31468:SF8">
    <property type="entry name" value="1,3-BETA-GLUCANOSYLTRANSFERASE GAS2"/>
    <property type="match status" value="1"/>
</dbReference>
<dbReference type="OrthoDB" id="421038at2759"/>
<dbReference type="Proteomes" id="UP000241818">
    <property type="component" value="Unassembled WGS sequence"/>
</dbReference>
<dbReference type="GO" id="GO:0042124">
    <property type="term" value="F:1,3-beta-glucanosyltransferase activity"/>
    <property type="evidence" value="ECO:0007669"/>
    <property type="project" value="TreeGrafter"/>
</dbReference>
<dbReference type="GO" id="GO:0016787">
    <property type="term" value="F:hydrolase activity"/>
    <property type="evidence" value="ECO:0007669"/>
    <property type="project" value="UniProtKB-KW"/>
</dbReference>
<evidence type="ECO:0000313" key="7">
    <source>
        <dbReference type="EMBL" id="PSS20424.1"/>
    </source>
</evidence>
<protein>
    <recommendedName>
        <fullName evidence="5">1,3-beta-glucanosyltransferase</fullName>
        <ecNumber evidence="5">2.4.1.-</ecNumber>
    </recommendedName>
</protein>
<dbReference type="InterPro" id="IPR004886">
    <property type="entry name" value="Glucanosyltransferase"/>
</dbReference>
<dbReference type="GeneID" id="36575579"/>
<dbReference type="GO" id="GO:0031505">
    <property type="term" value="P:fungal-type cell wall organization"/>
    <property type="evidence" value="ECO:0007669"/>
    <property type="project" value="TreeGrafter"/>
</dbReference>
<feature type="region of interest" description="Disordered" evidence="6">
    <location>
        <begin position="402"/>
        <end position="424"/>
    </location>
</feature>
<dbReference type="EMBL" id="KZ679010">
    <property type="protein sequence ID" value="PSS20424.1"/>
    <property type="molecule type" value="Genomic_DNA"/>
</dbReference>
<dbReference type="GO" id="GO:0071970">
    <property type="term" value="P:fungal-type cell wall (1-&gt;3)-beta-D-glucan biosynthetic process"/>
    <property type="evidence" value="ECO:0007669"/>
    <property type="project" value="TreeGrafter"/>
</dbReference>